<evidence type="ECO:0000313" key="3">
    <source>
        <dbReference type="EMBL" id="GGU41439.1"/>
    </source>
</evidence>
<reference evidence="3" key="1">
    <citation type="journal article" date="2014" name="Int. J. Syst. Evol. Microbiol.">
        <title>Complete genome sequence of Corynebacterium casei LMG S-19264T (=DSM 44701T), isolated from a smear-ripened cheese.</title>
        <authorList>
            <consortium name="US DOE Joint Genome Institute (JGI-PGF)"/>
            <person name="Walter F."/>
            <person name="Albersmeier A."/>
            <person name="Kalinowski J."/>
            <person name="Ruckert C."/>
        </authorList>
    </citation>
    <scope>NUCLEOTIDE SEQUENCE</scope>
    <source>
        <strain evidence="3">JCM 4391</strain>
    </source>
</reference>
<dbReference type="EMBL" id="BMTP01000007">
    <property type="protein sequence ID" value="GGU41439.1"/>
    <property type="molecule type" value="Genomic_DNA"/>
</dbReference>
<dbReference type="Proteomes" id="UP000636661">
    <property type="component" value="Unassembled WGS sequence"/>
</dbReference>
<keyword evidence="4" id="KW-1185">Reference proteome</keyword>
<feature type="transmembrane region" description="Helical" evidence="2">
    <location>
        <begin position="56"/>
        <end position="74"/>
    </location>
</feature>
<reference evidence="3" key="2">
    <citation type="submission" date="2020-09" db="EMBL/GenBank/DDBJ databases">
        <authorList>
            <person name="Sun Q."/>
            <person name="Ohkuma M."/>
        </authorList>
    </citation>
    <scope>NUCLEOTIDE SEQUENCE</scope>
    <source>
        <strain evidence="3">JCM 4391</strain>
    </source>
</reference>
<feature type="transmembrane region" description="Helical" evidence="2">
    <location>
        <begin position="185"/>
        <end position="204"/>
    </location>
</feature>
<keyword evidence="2" id="KW-1133">Transmembrane helix</keyword>
<keyword evidence="2" id="KW-0812">Transmembrane</keyword>
<evidence type="ECO:0000313" key="4">
    <source>
        <dbReference type="Proteomes" id="UP000636661"/>
    </source>
</evidence>
<accession>A0A918HZ69</accession>
<feature type="transmembrane region" description="Helical" evidence="2">
    <location>
        <begin position="12"/>
        <end position="35"/>
    </location>
</feature>
<feature type="transmembrane region" description="Helical" evidence="2">
    <location>
        <begin position="80"/>
        <end position="97"/>
    </location>
</feature>
<gene>
    <name evidence="3" type="ORF">GCM10010274_31540</name>
</gene>
<proteinExistence type="predicted"/>
<sequence>MDVEKREPEGCLTAAIRIPVRIVVLLVVLPVRVVWDALTACGRACDRFVLRPLGRVLYALLVLPVVWLYAHVLVPLGRGLAWLAGALVTYGLVKPADRLYRWVLAPVGRALRWLADILVVVPARWLYRWGLAPLGWALRWLAKALLVWPWVALWRYVVVPVAWYGVVVPLVWLHRWVVVPSARWLYRWVLAPVGWTLVMAWRGAGYVSRALWRALAWLGLTLLVRPLAWCYRSVCTPVGHALRDHLWRPVRNVVAEAGRATRAALASAAETVRRARRDAWRALVGGPAPGRAGEPTGAPARSLGSTTIAPGVAPASEISPRKRG</sequence>
<feature type="transmembrane region" description="Helical" evidence="2">
    <location>
        <begin position="147"/>
        <end position="173"/>
    </location>
</feature>
<keyword evidence="2" id="KW-0472">Membrane</keyword>
<evidence type="ECO:0000256" key="2">
    <source>
        <dbReference type="SAM" id="Phobius"/>
    </source>
</evidence>
<comment type="caution">
    <text evidence="3">The sequence shown here is derived from an EMBL/GenBank/DDBJ whole genome shotgun (WGS) entry which is preliminary data.</text>
</comment>
<name>A0A918HZ69_9ACTN</name>
<protein>
    <submittedName>
        <fullName evidence="3">Uncharacterized protein</fullName>
    </submittedName>
</protein>
<feature type="region of interest" description="Disordered" evidence="1">
    <location>
        <begin position="284"/>
        <end position="324"/>
    </location>
</feature>
<dbReference type="AlphaFoldDB" id="A0A918HZ69"/>
<organism evidence="3 4">
    <name type="scientific">Streptomyces lavendofoliae</name>
    <dbReference type="NCBI Taxonomy" id="67314"/>
    <lineage>
        <taxon>Bacteria</taxon>
        <taxon>Bacillati</taxon>
        <taxon>Actinomycetota</taxon>
        <taxon>Actinomycetes</taxon>
        <taxon>Kitasatosporales</taxon>
        <taxon>Streptomycetaceae</taxon>
        <taxon>Streptomyces</taxon>
    </lineage>
</organism>
<dbReference type="RefSeq" id="WP_189551460.1">
    <property type="nucleotide sequence ID" value="NZ_BMTP01000007.1"/>
</dbReference>
<evidence type="ECO:0000256" key="1">
    <source>
        <dbReference type="SAM" id="MobiDB-lite"/>
    </source>
</evidence>